<keyword evidence="3" id="KW-1185">Reference proteome</keyword>
<evidence type="ECO:0000256" key="1">
    <source>
        <dbReference type="SAM" id="Phobius"/>
    </source>
</evidence>
<gene>
    <name evidence="2" type="ORF">E8M01_01195</name>
</gene>
<name>A0A4D7AVH2_9HYPH</name>
<dbReference type="KEGG" id="pstg:E8M01_01195"/>
<keyword evidence="1" id="KW-0812">Transmembrane</keyword>
<dbReference type="RefSeq" id="WP_136958441.1">
    <property type="nucleotide sequence ID" value="NZ_CP039690.1"/>
</dbReference>
<dbReference type="EMBL" id="CP039690">
    <property type="protein sequence ID" value="QCI62978.1"/>
    <property type="molecule type" value="Genomic_DNA"/>
</dbReference>
<dbReference type="Proteomes" id="UP000298781">
    <property type="component" value="Chromosome"/>
</dbReference>
<evidence type="ECO:0000313" key="3">
    <source>
        <dbReference type="Proteomes" id="UP000298781"/>
    </source>
</evidence>
<evidence type="ECO:0000313" key="2">
    <source>
        <dbReference type="EMBL" id="QCI62978.1"/>
    </source>
</evidence>
<accession>A0A4D7AVH2</accession>
<feature type="transmembrane region" description="Helical" evidence="1">
    <location>
        <begin position="21"/>
        <end position="44"/>
    </location>
</feature>
<dbReference type="OrthoDB" id="8481830at2"/>
<keyword evidence="1" id="KW-1133">Transmembrane helix</keyword>
<sequence length="187" mass="19691">MPRSNATFAAAKPASADAQTLALIASSLVFATIIAFFAMVLTAWPVAAQGGTLQIAALPSSLLQSQTMTETAPQPLIPRNTEAVDVTAPPATAQTASLQSMPLAARPCHDELVVVEAEMNATLARFEALDEQDMSLQCAALRDHLASLSRAAAATDRCTAGLERRTKVNLIRQTAAEWRGVVSSSCR</sequence>
<proteinExistence type="predicted"/>
<keyword evidence="1" id="KW-0472">Membrane</keyword>
<reference evidence="2 3" key="1">
    <citation type="submission" date="2019-04" db="EMBL/GenBank/DDBJ databases">
        <title>Phreatobacter aquaticus sp. nov.</title>
        <authorList>
            <person name="Choi A."/>
        </authorList>
    </citation>
    <scope>NUCLEOTIDE SEQUENCE [LARGE SCALE GENOMIC DNA]</scope>
    <source>
        <strain evidence="2 3">KCTC 52518</strain>
    </source>
</reference>
<dbReference type="AlphaFoldDB" id="A0A4D7AVH2"/>
<organism evidence="2 3">
    <name type="scientific">Phreatobacter stygius</name>
    <dbReference type="NCBI Taxonomy" id="1940610"/>
    <lineage>
        <taxon>Bacteria</taxon>
        <taxon>Pseudomonadati</taxon>
        <taxon>Pseudomonadota</taxon>
        <taxon>Alphaproteobacteria</taxon>
        <taxon>Hyphomicrobiales</taxon>
        <taxon>Phreatobacteraceae</taxon>
        <taxon>Phreatobacter</taxon>
    </lineage>
</organism>
<protein>
    <submittedName>
        <fullName evidence="2">Uncharacterized protein</fullName>
    </submittedName>
</protein>